<comment type="subunit">
    <text evidence="12">Forms a one-to-one complex with cytochrome c.</text>
</comment>
<accession>I2H1Y6</accession>
<dbReference type="SUPFAM" id="SSF48113">
    <property type="entry name" value="Heme-dependent peroxidases"/>
    <property type="match status" value="1"/>
</dbReference>
<dbReference type="PROSITE" id="PS50873">
    <property type="entry name" value="PEROXIDASE_4"/>
    <property type="match status" value="1"/>
</dbReference>
<evidence type="ECO:0000256" key="5">
    <source>
        <dbReference type="ARBA" id="ARBA00022559"/>
    </source>
</evidence>
<dbReference type="STRING" id="1071380.I2H1Y6"/>
<evidence type="ECO:0000256" key="2">
    <source>
        <dbReference type="ARBA" id="ARBA00004305"/>
    </source>
</evidence>
<evidence type="ECO:0000256" key="8">
    <source>
        <dbReference type="ARBA" id="ARBA00022946"/>
    </source>
</evidence>
<dbReference type="OMA" id="MAKNYPV"/>
<dbReference type="InParanoid" id="I2H1Y6"/>
<evidence type="ECO:0000256" key="4">
    <source>
        <dbReference type="ARBA" id="ARBA00005997"/>
    </source>
</evidence>
<dbReference type="AlphaFoldDB" id="I2H1Y6"/>
<sequence length="373" mass="41388">MIGSRLSRTINRRTLYIIGGVAAATSASLALSNTENGPNFYSSLFTNQKLSSKNQFVLNSGNNNGYENGKTSPNASLLTAALALKLAQPVNGKTLKDYQEIYNAIAEKIREDDEYDNYIGYGPVLVRLAWHSSGTYDKSDNTGGSYGGTYRFKKENTDPSNNGLNNAAKFLEPIHKQFPWISHGDLYTLGGVTAMQEMQGPVIPWRPGRTDTAESTTPDNGRLPDAATDNNYVRSFFERLSFTSDREVVALMGCHSIGRTHLKNSGFDGPWGGAVNIFSNEFFVNLLHENWAYEKNAAGNMQYNSPKGFMMLPADMSLTKDSKYLPIVKEFAENQDAFFAEFSKVFVKLLEAGITFPESQKPFIFKTLDEQDL</sequence>
<comment type="subcellular location">
    <subcellularLocation>
        <location evidence="3">Mitochondrion intermembrane space</location>
    </subcellularLocation>
    <subcellularLocation>
        <location evidence="2">Mitochondrion matrix</location>
    </subcellularLocation>
</comment>
<dbReference type="GO" id="GO:0042744">
    <property type="term" value="P:hydrogen peroxide catabolic process"/>
    <property type="evidence" value="ECO:0007669"/>
    <property type="project" value="TreeGrafter"/>
</dbReference>
<feature type="domain" description="Plant heme peroxidase family profile" evidence="16">
    <location>
        <begin position="181"/>
        <end position="354"/>
    </location>
</feature>
<evidence type="ECO:0000259" key="16">
    <source>
        <dbReference type="PROSITE" id="PS50873"/>
    </source>
</evidence>
<evidence type="ECO:0000256" key="13">
    <source>
        <dbReference type="ARBA" id="ARBA00049265"/>
    </source>
</evidence>
<keyword evidence="11" id="KW-0496">Mitochondrion</keyword>
<dbReference type="GO" id="GO:0004130">
    <property type="term" value="F:cytochrome-c peroxidase activity"/>
    <property type="evidence" value="ECO:0007669"/>
    <property type="project" value="UniProtKB-EC"/>
</dbReference>
<dbReference type="GO" id="GO:0034599">
    <property type="term" value="P:cellular response to oxidative stress"/>
    <property type="evidence" value="ECO:0007669"/>
    <property type="project" value="EnsemblFungi"/>
</dbReference>
<proteinExistence type="inferred from homology"/>
<keyword evidence="10" id="KW-0408">Iron</keyword>
<dbReference type="OrthoDB" id="2859658at2759"/>
<dbReference type="KEGG" id="tbl:TBLA_0C05910"/>
<dbReference type="GO" id="GO:0020037">
    <property type="term" value="F:heme binding"/>
    <property type="evidence" value="ECO:0007669"/>
    <property type="project" value="UniProtKB-UniRule"/>
</dbReference>
<keyword evidence="6" id="KW-0349">Heme</keyword>
<name>I2H1Y6_HENB6</name>
<dbReference type="PRINTS" id="PR00459">
    <property type="entry name" value="ASPEROXIDASE"/>
</dbReference>
<evidence type="ECO:0000256" key="12">
    <source>
        <dbReference type="ARBA" id="ARBA00038574"/>
    </source>
</evidence>
<evidence type="ECO:0000256" key="10">
    <source>
        <dbReference type="ARBA" id="ARBA00023004"/>
    </source>
</evidence>
<dbReference type="GeneID" id="14495368"/>
<dbReference type="PANTHER" id="PTHR31356:SF58">
    <property type="entry name" value="CYTOCHROME C PEROXIDASE, MITOCHONDRIAL"/>
    <property type="match status" value="1"/>
</dbReference>
<dbReference type="RefSeq" id="XP_004179907.1">
    <property type="nucleotide sequence ID" value="XM_004179859.1"/>
</dbReference>
<gene>
    <name evidence="17" type="primary">TBLA0C05910</name>
    <name evidence="17" type="ORF">TBLA_0C05910</name>
</gene>
<evidence type="ECO:0000256" key="1">
    <source>
        <dbReference type="ARBA" id="ARBA00003917"/>
    </source>
</evidence>
<dbReference type="EMBL" id="HE806318">
    <property type="protein sequence ID" value="CCH60388.1"/>
    <property type="molecule type" value="Genomic_DNA"/>
</dbReference>
<comment type="function">
    <text evidence="1">Destroys radicals which are normally produced within the cells and which are toxic to biological systems.</text>
</comment>
<dbReference type="InterPro" id="IPR010255">
    <property type="entry name" value="Haem_peroxidase_sf"/>
</dbReference>
<dbReference type="InterPro" id="IPR044831">
    <property type="entry name" value="Ccp1-like"/>
</dbReference>
<dbReference type="eggNOG" id="ENOG502QR1E">
    <property type="taxonomic scope" value="Eukaryota"/>
</dbReference>
<evidence type="ECO:0000256" key="6">
    <source>
        <dbReference type="ARBA" id="ARBA00022617"/>
    </source>
</evidence>
<dbReference type="PANTHER" id="PTHR31356">
    <property type="entry name" value="THYLAKOID LUMENAL 29 KDA PROTEIN, CHLOROPLASTIC-RELATED"/>
    <property type="match status" value="1"/>
</dbReference>
<evidence type="ECO:0000256" key="15">
    <source>
        <dbReference type="SAM" id="MobiDB-lite"/>
    </source>
</evidence>
<evidence type="ECO:0000256" key="11">
    <source>
        <dbReference type="ARBA" id="ARBA00023128"/>
    </source>
</evidence>
<keyword evidence="18" id="KW-1185">Reference proteome</keyword>
<dbReference type="EC" id="1.11.1.-" evidence="14"/>
<evidence type="ECO:0000256" key="3">
    <source>
        <dbReference type="ARBA" id="ARBA00004569"/>
    </source>
</evidence>
<evidence type="ECO:0000256" key="7">
    <source>
        <dbReference type="ARBA" id="ARBA00022723"/>
    </source>
</evidence>
<keyword evidence="8" id="KW-0809">Transit peptide</keyword>
<evidence type="ECO:0000256" key="14">
    <source>
        <dbReference type="RuleBase" id="RU363051"/>
    </source>
</evidence>
<dbReference type="Proteomes" id="UP000002866">
    <property type="component" value="Chromosome 3"/>
</dbReference>
<keyword evidence="7" id="KW-0479">Metal-binding</keyword>
<comment type="catalytic activity">
    <reaction evidence="13">
        <text>2 Fe(II)-[cytochrome c] + H2O2 + 2 H(+) = 2 Fe(III)-[cytochrome c] + 2 H2O</text>
        <dbReference type="Rhea" id="RHEA:16581"/>
        <dbReference type="Rhea" id="RHEA-COMP:10350"/>
        <dbReference type="Rhea" id="RHEA-COMP:14399"/>
        <dbReference type="ChEBI" id="CHEBI:15377"/>
        <dbReference type="ChEBI" id="CHEBI:15378"/>
        <dbReference type="ChEBI" id="CHEBI:16240"/>
        <dbReference type="ChEBI" id="CHEBI:29033"/>
        <dbReference type="ChEBI" id="CHEBI:29034"/>
        <dbReference type="EC" id="1.11.1.5"/>
    </reaction>
</comment>
<reference evidence="17 18" key="1">
    <citation type="journal article" date="2011" name="Proc. Natl. Acad. Sci. U.S.A.">
        <title>Evolutionary erosion of yeast sex chromosomes by mating-type switching accidents.</title>
        <authorList>
            <person name="Gordon J.L."/>
            <person name="Armisen D."/>
            <person name="Proux-Wera E."/>
            <person name="Oheigeartaigh S.S."/>
            <person name="Byrne K.P."/>
            <person name="Wolfe K.H."/>
        </authorList>
    </citation>
    <scope>NUCLEOTIDE SEQUENCE [LARGE SCALE GENOMIC DNA]</scope>
    <source>
        <strain evidence="18">ATCC 34711 / CBS 6284 / DSM 70876 / NBRC 10599 / NRRL Y-10934 / UCD 77-7</strain>
    </source>
</reference>
<dbReference type="PRINTS" id="PR00458">
    <property type="entry name" value="PEROXIDASE"/>
</dbReference>
<dbReference type="InterPro" id="IPR002207">
    <property type="entry name" value="Peroxidase_I"/>
</dbReference>
<dbReference type="Pfam" id="PF00141">
    <property type="entry name" value="peroxidase"/>
    <property type="match status" value="1"/>
</dbReference>
<dbReference type="FunCoup" id="I2H1Y6">
    <property type="interactions" value="96"/>
</dbReference>
<dbReference type="Gene3D" id="1.10.420.10">
    <property type="entry name" value="Peroxidase, domain 2"/>
    <property type="match status" value="1"/>
</dbReference>
<dbReference type="GO" id="GO:0046872">
    <property type="term" value="F:metal ion binding"/>
    <property type="evidence" value="ECO:0007669"/>
    <property type="project" value="UniProtKB-UniRule"/>
</dbReference>
<dbReference type="InterPro" id="IPR002016">
    <property type="entry name" value="Haem_peroxidase"/>
</dbReference>
<dbReference type="GO" id="GO:0005759">
    <property type="term" value="C:mitochondrial matrix"/>
    <property type="evidence" value="ECO:0007669"/>
    <property type="project" value="UniProtKB-SubCell"/>
</dbReference>
<evidence type="ECO:0000256" key="9">
    <source>
        <dbReference type="ARBA" id="ARBA00023002"/>
    </source>
</evidence>
<dbReference type="FunFam" id="1.10.520.10:FF:000005">
    <property type="entry name" value="Cytochrome c peroxidase"/>
    <property type="match status" value="1"/>
</dbReference>
<protein>
    <recommendedName>
        <fullName evidence="14">Peroxidase</fullName>
        <ecNumber evidence="14">1.11.1.-</ecNumber>
    </recommendedName>
</protein>
<dbReference type="Gene3D" id="1.10.520.10">
    <property type="match status" value="1"/>
</dbReference>
<feature type="region of interest" description="Disordered" evidence="15">
    <location>
        <begin position="203"/>
        <end position="225"/>
    </location>
</feature>
<keyword evidence="5 14" id="KW-0575">Peroxidase</keyword>
<dbReference type="GO" id="GO:0000302">
    <property type="term" value="P:response to reactive oxygen species"/>
    <property type="evidence" value="ECO:0007669"/>
    <property type="project" value="TreeGrafter"/>
</dbReference>
<dbReference type="HOGENOM" id="CLU_036959_1_1_1"/>
<dbReference type="GO" id="GO:0005758">
    <property type="term" value="C:mitochondrial intermembrane space"/>
    <property type="evidence" value="ECO:0007669"/>
    <property type="project" value="UniProtKB-SubCell"/>
</dbReference>
<organism evidence="17 18">
    <name type="scientific">Henningerozyma blattae (strain ATCC 34711 / CBS 6284 / DSM 70876 / NBRC 10599 / NRRL Y-10934 / UCD 77-7)</name>
    <name type="common">Yeast</name>
    <name type="synonym">Tetrapisispora blattae</name>
    <dbReference type="NCBI Taxonomy" id="1071380"/>
    <lineage>
        <taxon>Eukaryota</taxon>
        <taxon>Fungi</taxon>
        <taxon>Dikarya</taxon>
        <taxon>Ascomycota</taxon>
        <taxon>Saccharomycotina</taxon>
        <taxon>Saccharomycetes</taxon>
        <taxon>Saccharomycetales</taxon>
        <taxon>Saccharomycetaceae</taxon>
        <taxon>Henningerozyma</taxon>
    </lineage>
</organism>
<dbReference type="InterPro" id="IPR019794">
    <property type="entry name" value="Peroxidases_AS"/>
</dbReference>
<keyword evidence="9 14" id="KW-0560">Oxidoreductase</keyword>
<dbReference type="PROSITE" id="PS00436">
    <property type="entry name" value="PEROXIDASE_2"/>
    <property type="match status" value="1"/>
</dbReference>
<evidence type="ECO:0000313" key="17">
    <source>
        <dbReference type="EMBL" id="CCH60388.1"/>
    </source>
</evidence>
<comment type="similarity">
    <text evidence="4">Belongs to the peroxidase family. Cytochrome c peroxidase subfamily.</text>
</comment>
<evidence type="ECO:0000313" key="18">
    <source>
        <dbReference type="Proteomes" id="UP000002866"/>
    </source>
</evidence>